<sequence>MPSMITANKDINDTLDERVGSTRLFTTEILSYCKNANEVSHIQLDLIHNKLQKKTVPELQKLKQDLIRSFSVAKTQIDHSKLYYNNILEDKDDLKKQLSEETISKKKEQLMKKLFTSKKKIEQLTKKKLEVREINRIIDSFSGIQELSYNEDQLKQIFGDQADAIKNAPGILKRASLVRVKKEQPDVKMEDKEEDEKKDEKKDDGSKKEEDNKVEEFETKEVIRYVFKTNLANSVEKLKEIQTQLLSSIEQYEKDIDRIKRSYIEDVQKFEAIKKILDPASVDQENGIDKEHHEDEDVEMGEAEGETPEAVDETVAEAGDPEDHHSEAESDIGDEAYR</sequence>
<feature type="compositionally biased region" description="Acidic residues" evidence="1">
    <location>
        <begin position="329"/>
        <end position="338"/>
    </location>
</feature>
<keyword evidence="3" id="KW-1185">Reference proteome</keyword>
<feature type="region of interest" description="Disordered" evidence="1">
    <location>
        <begin position="282"/>
        <end position="338"/>
    </location>
</feature>
<dbReference type="GeneID" id="30197624"/>
<protein>
    <submittedName>
        <fullName evidence="2">Uncharacterized protein</fullName>
    </submittedName>
</protein>
<evidence type="ECO:0000313" key="2">
    <source>
        <dbReference type="EMBL" id="ODQ62594.1"/>
    </source>
</evidence>
<proteinExistence type="predicted"/>
<dbReference type="Proteomes" id="UP000094112">
    <property type="component" value="Unassembled WGS sequence"/>
</dbReference>
<feature type="compositionally biased region" description="Acidic residues" evidence="1">
    <location>
        <begin position="296"/>
        <end position="315"/>
    </location>
</feature>
<dbReference type="AlphaFoldDB" id="A0A1E3PBK1"/>
<dbReference type="EMBL" id="KV454208">
    <property type="protein sequence ID" value="ODQ62594.1"/>
    <property type="molecule type" value="Genomic_DNA"/>
</dbReference>
<organism evidence="2 3">
    <name type="scientific">Wickerhamomyces anomalus (strain ATCC 58044 / CBS 1984 / NCYC 433 / NRRL Y-366-8)</name>
    <name type="common">Yeast</name>
    <name type="synonym">Hansenula anomala</name>
    <dbReference type="NCBI Taxonomy" id="683960"/>
    <lineage>
        <taxon>Eukaryota</taxon>
        <taxon>Fungi</taxon>
        <taxon>Dikarya</taxon>
        <taxon>Ascomycota</taxon>
        <taxon>Saccharomycotina</taxon>
        <taxon>Saccharomycetes</taxon>
        <taxon>Phaffomycetales</taxon>
        <taxon>Wickerhamomycetaceae</taxon>
        <taxon>Wickerhamomyces</taxon>
    </lineage>
</organism>
<dbReference type="OrthoDB" id="10672785at2759"/>
<feature type="region of interest" description="Disordered" evidence="1">
    <location>
        <begin position="183"/>
        <end position="214"/>
    </location>
</feature>
<accession>A0A1E3PBK1</accession>
<evidence type="ECO:0000313" key="3">
    <source>
        <dbReference type="Proteomes" id="UP000094112"/>
    </source>
</evidence>
<evidence type="ECO:0000256" key="1">
    <source>
        <dbReference type="SAM" id="MobiDB-lite"/>
    </source>
</evidence>
<dbReference type="RefSeq" id="XP_019041801.1">
    <property type="nucleotide sequence ID" value="XM_019180378.1"/>
</dbReference>
<reference evidence="2 3" key="1">
    <citation type="journal article" date="2016" name="Proc. Natl. Acad. Sci. U.S.A.">
        <title>Comparative genomics of biotechnologically important yeasts.</title>
        <authorList>
            <person name="Riley R."/>
            <person name="Haridas S."/>
            <person name="Wolfe K.H."/>
            <person name="Lopes M.R."/>
            <person name="Hittinger C.T."/>
            <person name="Goeker M."/>
            <person name="Salamov A.A."/>
            <person name="Wisecaver J.H."/>
            <person name="Long T.M."/>
            <person name="Calvey C.H."/>
            <person name="Aerts A.L."/>
            <person name="Barry K.W."/>
            <person name="Choi C."/>
            <person name="Clum A."/>
            <person name="Coughlan A.Y."/>
            <person name="Deshpande S."/>
            <person name="Douglass A.P."/>
            <person name="Hanson S.J."/>
            <person name="Klenk H.-P."/>
            <person name="LaButti K.M."/>
            <person name="Lapidus A."/>
            <person name="Lindquist E.A."/>
            <person name="Lipzen A.M."/>
            <person name="Meier-Kolthoff J.P."/>
            <person name="Ohm R.A."/>
            <person name="Otillar R.P."/>
            <person name="Pangilinan J.L."/>
            <person name="Peng Y."/>
            <person name="Rokas A."/>
            <person name="Rosa C.A."/>
            <person name="Scheuner C."/>
            <person name="Sibirny A.A."/>
            <person name="Slot J.C."/>
            <person name="Stielow J.B."/>
            <person name="Sun H."/>
            <person name="Kurtzman C.P."/>
            <person name="Blackwell M."/>
            <person name="Grigoriev I.V."/>
            <person name="Jeffries T.W."/>
        </authorList>
    </citation>
    <scope>NUCLEOTIDE SEQUENCE [LARGE SCALE GENOMIC DNA]</scope>
    <source>
        <strain evidence="3">ATCC 58044 / CBS 1984 / NCYC 433 / NRRL Y-366-8</strain>
    </source>
</reference>
<gene>
    <name evidence="2" type="ORF">WICANDRAFT_103363</name>
</gene>
<feature type="compositionally biased region" description="Basic and acidic residues" evidence="1">
    <location>
        <begin position="198"/>
        <end position="214"/>
    </location>
</feature>
<name>A0A1E3PBK1_WICAA</name>